<feature type="compositionally biased region" description="Basic residues" evidence="1">
    <location>
        <begin position="87"/>
        <end position="97"/>
    </location>
</feature>
<keyword evidence="3" id="KW-1185">Reference proteome</keyword>
<protein>
    <submittedName>
        <fullName evidence="2">Uncharacterized protein</fullName>
    </submittedName>
</protein>
<reference evidence="3" key="1">
    <citation type="journal article" date="2019" name="Int. J. Syst. Evol. Microbiol.">
        <title>The Global Catalogue of Microorganisms (GCM) 10K type strain sequencing project: providing services to taxonomists for standard genome sequencing and annotation.</title>
        <authorList>
            <consortium name="The Broad Institute Genomics Platform"/>
            <consortium name="The Broad Institute Genome Sequencing Center for Infectious Disease"/>
            <person name="Wu L."/>
            <person name="Ma J."/>
        </authorList>
    </citation>
    <scope>NUCLEOTIDE SEQUENCE [LARGE SCALE GENOMIC DNA]</scope>
    <source>
        <strain evidence="3">JCM 18298</strain>
    </source>
</reference>
<comment type="caution">
    <text evidence="2">The sequence shown here is derived from an EMBL/GenBank/DDBJ whole genome shotgun (WGS) entry which is preliminary data.</text>
</comment>
<organism evidence="2 3">
    <name type="scientific">Nocardia callitridis</name>
    <dbReference type="NCBI Taxonomy" id="648753"/>
    <lineage>
        <taxon>Bacteria</taxon>
        <taxon>Bacillati</taxon>
        <taxon>Actinomycetota</taxon>
        <taxon>Actinomycetes</taxon>
        <taxon>Mycobacteriales</taxon>
        <taxon>Nocardiaceae</taxon>
        <taxon>Nocardia</taxon>
    </lineage>
</organism>
<sequence length="112" mass="12135">MKWIGETMAVHVMQGLITADLTEHQARSAGSGQWAVSYLPGRTVGLDQAVAAIQLAEVTGEAMGYAELLELPLLEAVGGAMAASTWRRPKRGRRYWPRRREDESPSPAESAG</sequence>
<accession>A0ABP9KE12</accession>
<dbReference type="Proteomes" id="UP001500603">
    <property type="component" value="Unassembled WGS sequence"/>
</dbReference>
<dbReference type="EMBL" id="BAABJM010000002">
    <property type="protein sequence ID" value="GAA5056759.1"/>
    <property type="molecule type" value="Genomic_DNA"/>
</dbReference>
<gene>
    <name evidence="2" type="ORF">GCM10023318_34560</name>
</gene>
<feature type="region of interest" description="Disordered" evidence="1">
    <location>
        <begin position="86"/>
        <end position="112"/>
    </location>
</feature>
<evidence type="ECO:0000313" key="3">
    <source>
        <dbReference type="Proteomes" id="UP001500603"/>
    </source>
</evidence>
<name>A0ABP9KE12_9NOCA</name>
<proteinExistence type="predicted"/>
<evidence type="ECO:0000313" key="2">
    <source>
        <dbReference type="EMBL" id="GAA5056759.1"/>
    </source>
</evidence>
<evidence type="ECO:0000256" key="1">
    <source>
        <dbReference type="SAM" id="MobiDB-lite"/>
    </source>
</evidence>